<accession>A0ABU2C099</accession>
<keyword evidence="3" id="KW-0902">Two-component regulatory system</keyword>
<dbReference type="Proteomes" id="UP001183648">
    <property type="component" value="Unassembled WGS sequence"/>
</dbReference>
<keyword evidence="4" id="KW-1133">Transmembrane helix</keyword>
<feature type="transmembrane region" description="Helical" evidence="4">
    <location>
        <begin position="39"/>
        <end position="61"/>
    </location>
</feature>
<evidence type="ECO:0000259" key="5">
    <source>
        <dbReference type="Pfam" id="PF13581"/>
    </source>
</evidence>
<evidence type="ECO:0000256" key="1">
    <source>
        <dbReference type="ARBA" id="ARBA00022679"/>
    </source>
</evidence>
<reference evidence="6 7" key="1">
    <citation type="submission" date="2023-07" db="EMBL/GenBank/DDBJ databases">
        <title>Sequencing the genomes of 1000 actinobacteria strains.</title>
        <authorList>
            <person name="Klenk H.-P."/>
        </authorList>
    </citation>
    <scope>NUCLEOTIDE SEQUENCE [LARGE SCALE GENOMIC DNA]</scope>
    <source>
        <strain evidence="6 7">DSM 19426</strain>
    </source>
</reference>
<keyword evidence="4" id="KW-0472">Membrane</keyword>
<dbReference type="CDD" id="cd16917">
    <property type="entry name" value="HATPase_UhpB-NarQ-NarX-like"/>
    <property type="match status" value="1"/>
</dbReference>
<gene>
    <name evidence="6" type="ORF">J2S63_003635</name>
</gene>
<feature type="transmembrane region" description="Helical" evidence="4">
    <location>
        <begin position="12"/>
        <end position="33"/>
    </location>
</feature>
<evidence type="ECO:0000256" key="2">
    <source>
        <dbReference type="ARBA" id="ARBA00022777"/>
    </source>
</evidence>
<sequence>MRRGLDALRIGAILLTVGVVIVAVPASAALVMQRDATPWWFEVPVCALLALGVLLAAAAAVRGVRTTRLAARVHSGTVLAATLGLPLVTGTTYAEGTPPWVHAYVPSAIAASVLVTRRWVPNLVVGSALMLADLHLRSVVWPVSTQRAANDLLFEVTVLVMSAAVLSSIALSQRALEQEAAATAERFLLARASEQLGRRSAQWDALVHDEILAALETIALAPPEVDERALARDTIAGLQQGPPTGDVDHVAFRGAVLEAVLTEYPTASSRCSAAPDARDLPPDVAEALLMAVTEALRNVAAHAYPTSSGRGLAAAPGDGPVTVRLVHGPDRVSLEVSDQGRGFDRARVGPTSFGLALSIEGRVGAVGGLATVSSRPGSGTTVRVQWPADGAR</sequence>
<keyword evidence="2" id="KW-0418">Kinase</keyword>
<dbReference type="EMBL" id="JAVDYG010000001">
    <property type="protein sequence ID" value="MDR7364082.1"/>
    <property type="molecule type" value="Genomic_DNA"/>
</dbReference>
<dbReference type="PANTHER" id="PTHR24421">
    <property type="entry name" value="NITRATE/NITRITE SENSOR PROTEIN NARX-RELATED"/>
    <property type="match status" value="1"/>
</dbReference>
<name>A0ABU2C099_9ACTN</name>
<dbReference type="InterPro" id="IPR036890">
    <property type="entry name" value="HATPase_C_sf"/>
</dbReference>
<keyword evidence="7" id="KW-1185">Reference proteome</keyword>
<dbReference type="InterPro" id="IPR050482">
    <property type="entry name" value="Sensor_HK_TwoCompSys"/>
</dbReference>
<protein>
    <recommendedName>
        <fullName evidence="5">Histidine kinase/HSP90-like ATPase domain-containing protein</fullName>
    </recommendedName>
</protein>
<dbReference type="SUPFAM" id="SSF55874">
    <property type="entry name" value="ATPase domain of HSP90 chaperone/DNA topoisomerase II/histidine kinase"/>
    <property type="match status" value="1"/>
</dbReference>
<keyword evidence="1" id="KW-0808">Transferase</keyword>
<evidence type="ECO:0000313" key="7">
    <source>
        <dbReference type="Proteomes" id="UP001183648"/>
    </source>
</evidence>
<dbReference type="Pfam" id="PF13581">
    <property type="entry name" value="HATPase_c_2"/>
    <property type="match status" value="1"/>
</dbReference>
<feature type="domain" description="Histidine kinase/HSP90-like ATPase" evidence="5">
    <location>
        <begin position="260"/>
        <end position="351"/>
    </location>
</feature>
<comment type="caution">
    <text evidence="6">The sequence shown here is derived from an EMBL/GenBank/DDBJ whole genome shotgun (WGS) entry which is preliminary data.</text>
</comment>
<proteinExistence type="predicted"/>
<dbReference type="InterPro" id="IPR003594">
    <property type="entry name" value="HATPase_dom"/>
</dbReference>
<keyword evidence="4" id="KW-0812">Transmembrane</keyword>
<organism evidence="6 7">
    <name type="scientific">Nocardioides marmoribigeumensis</name>
    <dbReference type="NCBI Taxonomy" id="433649"/>
    <lineage>
        <taxon>Bacteria</taxon>
        <taxon>Bacillati</taxon>
        <taxon>Actinomycetota</taxon>
        <taxon>Actinomycetes</taxon>
        <taxon>Propionibacteriales</taxon>
        <taxon>Nocardioidaceae</taxon>
        <taxon>Nocardioides</taxon>
    </lineage>
</organism>
<dbReference type="Gene3D" id="3.30.565.10">
    <property type="entry name" value="Histidine kinase-like ATPase, C-terminal domain"/>
    <property type="match status" value="1"/>
</dbReference>
<evidence type="ECO:0000313" key="6">
    <source>
        <dbReference type="EMBL" id="MDR7364082.1"/>
    </source>
</evidence>
<dbReference type="RefSeq" id="WP_310305276.1">
    <property type="nucleotide sequence ID" value="NZ_BAAAPS010000005.1"/>
</dbReference>
<evidence type="ECO:0000256" key="4">
    <source>
        <dbReference type="SAM" id="Phobius"/>
    </source>
</evidence>
<evidence type="ECO:0000256" key="3">
    <source>
        <dbReference type="ARBA" id="ARBA00023012"/>
    </source>
</evidence>